<organism evidence="1 2">
    <name type="scientific">Turicimonas muris</name>
    <dbReference type="NCBI Taxonomy" id="1796652"/>
    <lineage>
        <taxon>Bacteria</taxon>
        <taxon>Pseudomonadati</taxon>
        <taxon>Pseudomonadota</taxon>
        <taxon>Betaproteobacteria</taxon>
        <taxon>Burkholderiales</taxon>
        <taxon>Sutterellaceae</taxon>
        <taxon>Turicimonas</taxon>
    </lineage>
</organism>
<name>A0A227KRT3_9BURK</name>
<protein>
    <submittedName>
        <fullName evidence="1">Uncharacterized protein</fullName>
    </submittedName>
</protein>
<dbReference type="EMBL" id="NHMP01000001">
    <property type="protein sequence ID" value="OXE51211.1"/>
    <property type="molecule type" value="Genomic_DNA"/>
</dbReference>
<dbReference type="Proteomes" id="UP000214610">
    <property type="component" value="Unassembled WGS sequence"/>
</dbReference>
<keyword evidence="2" id="KW-1185">Reference proteome</keyword>
<evidence type="ECO:0000313" key="1">
    <source>
        <dbReference type="EMBL" id="OXE51211.1"/>
    </source>
</evidence>
<sequence>MQRHFSDSDYCKDIIPEFFKTRYFYATKTVNFFAEEPRARLVSSAKIGVKLGRPATKMLADL</sequence>
<gene>
    <name evidence="1" type="ORF">ADH67_02645</name>
</gene>
<dbReference type="AlphaFoldDB" id="A0A227KRT3"/>
<comment type="caution">
    <text evidence="1">The sequence shown here is derived from an EMBL/GenBank/DDBJ whole genome shotgun (WGS) entry which is preliminary data.</text>
</comment>
<accession>A0A227KRT3</accession>
<evidence type="ECO:0000313" key="2">
    <source>
        <dbReference type="Proteomes" id="UP000214610"/>
    </source>
</evidence>
<proteinExistence type="predicted"/>
<reference evidence="2" key="1">
    <citation type="submission" date="2017-05" db="EMBL/GenBank/DDBJ databases">
        <title>Improved OligoMM genomes.</title>
        <authorList>
            <person name="Garzetti D."/>
        </authorList>
    </citation>
    <scope>NUCLEOTIDE SEQUENCE [LARGE SCALE GENOMIC DNA]</scope>
    <source>
        <strain evidence="2">YL45</strain>
    </source>
</reference>